<evidence type="ECO:0000256" key="1">
    <source>
        <dbReference type="ARBA" id="ARBA00012167"/>
    </source>
</evidence>
<dbReference type="InterPro" id="IPR013785">
    <property type="entry name" value="Aldolase_TIM"/>
</dbReference>
<accession>A0ABR6Z5M6</accession>
<feature type="binding site" evidence="12">
    <location>
        <position position="141"/>
    </location>
    <ligand>
        <name>S-adenosyl-L-methionine</name>
        <dbReference type="ChEBI" id="CHEBI:59789"/>
    </ligand>
</feature>
<dbReference type="InterPro" id="IPR010505">
    <property type="entry name" value="MoaA_twitch"/>
</dbReference>
<keyword evidence="3 12" id="KW-0949">S-adenosyl-L-methionine</keyword>
<evidence type="ECO:0000313" key="14">
    <source>
        <dbReference type="EMBL" id="MBC3907087.1"/>
    </source>
</evidence>
<dbReference type="InterPro" id="IPR006638">
    <property type="entry name" value="Elp3/MiaA/NifB-like_rSAM"/>
</dbReference>
<keyword evidence="4 12" id="KW-0479">Metal-binding</keyword>
<feature type="binding site" evidence="12">
    <location>
        <position position="277"/>
    </location>
    <ligand>
        <name>[4Fe-4S] cluster</name>
        <dbReference type="ChEBI" id="CHEBI:49883"/>
        <label>2</label>
        <note>4Fe-4S-substrate</note>
    </ligand>
</feature>
<dbReference type="Gene3D" id="3.20.20.70">
    <property type="entry name" value="Aldolase class I"/>
    <property type="match status" value="1"/>
</dbReference>
<comment type="cofactor">
    <cofactor evidence="12">
        <name>[4Fe-4S] cluster</name>
        <dbReference type="ChEBI" id="CHEBI:49883"/>
    </cofactor>
    <text evidence="12">Binds 2 [4Fe-4S] clusters. Binds 1 [4Fe-4S] cluster coordinated with 3 cysteines and an exchangeable S-adenosyl-L-methionine and 1 [4Fe-4S] cluster coordinated with 3 cysteines and the GTP-derived substrate.</text>
</comment>
<dbReference type="PANTHER" id="PTHR22960">
    <property type="entry name" value="MOLYBDOPTERIN COFACTOR SYNTHESIS PROTEIN A"/>
    <property type="match status" value="1"/>
</dbReference>
<feature type="binding site" evidence="12">
    <location>
        <begin position="279"/>
        <end position="281"/>
    </location>
    <ligand>
        <name>GTP</name>
        <dbReference type="ChEBI" id="CHEBI:37565"/>
    </ligand>
</feature>
<dbReference type="Proteomes" id="UP000646911">
    <property type="component" value="Unassembled WGS sequence"/>
</dbReference>
<feature type="binding site" evidence="12">
    <location>
        <position position="291"/>
    </location>
    <ligand>
        <name>[4Fe-4S] cluster</name>
        <dbReference type="ChEBI" id="CHEBI:49883"/>
        <label>2</label>
        <note>4Fe-4S-substrate</note>
    </ligand>
</feature>
<evidence type="ECO:0000256" key="2">
    <source>
        <dbReference type="ARBA" id="ARBA00022485"/>
    </source>
</evidence>
<evidence type="ECO:0000256" key="4">
    <source>
        <dbReference type="ARBA" id="ARBA00022723"/>
    </source>
</evidence>
<feature type="binding site" evidence="12">
    <location>
        <position position="274"/>
    </location>
    <ligand>
        <name>[4Fe-4S] cluster</name>
        <dbReference type="ChEBI" id="CHEBI:49883"/>
        <label>2</label>
        <note>4Fe-4S-substrate</note>
    </ligand>
</feature>
<dbReference type="InterPro" id="IPR013483">
    <property type="entry name" value="MoaA"/>
</dbReference>
<feature type="binding site" evidence="12">
    <location>
        <position position="90"/>
    </location>
    <ligand>
        <name>S-adenosyl-L-methionine</name>
        <dbReference type="ChEBI" id="CHEBI:59789"/>
    </ligand>
</feature>
<dbReference type="SFLD" id="SFLDG01067">
    <property type="entry name" value="SPASM/twitch_domain_containing"/>
    <property type="match status" value="1"/>
</dbReference>
<comment type="subunit">
    <text evidence="12">Monomer and homodimer.</text>
</comment>
<feature type="binding site" evidence="12">
    <location>
        <position position="50"/>
    </location>
    <ligand>
        <name>[4Fe-4S] cluster</name>
        <dbReference type="ChEBI" id="CHEBI:49883"/>
        <label>1</label>
        <note>4Fe-4S-S-AdoMet</note>
    </ligand>
</feature>
<reference evidence="14 15" key="1">
    <citation type="submission" date="2020-08" db="EMBL/GenBank/DDBJ databases">
        <title>Novel species isolated from subtropical streams in China.</title>
        <authorList>
            <person name="Lu H."/>
        </authorList>
    </citation>
    <scope>NUCLEOTIDE SEQUENCE [LARGE SCALE GENOMIC DNA]</scope>
    <source>
        <strain evidence="14 15">NL8W</strain>
    </source>
</reference>
<comment type="similarity">
    <text evidence="12">Belongs to the radical SAM superfamily. MoaA family.</text>
</comment>
<feature type="binding site" evidence="12">
    <location>
        <position position="178"/>
    </location>
    <ligand>
        <name>GTP</name>
        <dbReference type="ChEBI" id="CHEBI:37565"/>
    </ligand>
</feature>
<dbReference type="SUPFAM" id="SSF102114">
    <property type="entry name" value="Radical SAM enzymes"/>
    <property type="match status" value="1"/>
</dbReference>
<dbReference type="PANTHER" id="PTHR22960:SF0">
    <property type="entry name" value="MOLYBDENUM COFACTOR BIOSYNTHESIS PROTEIN 1"/>
    <property type="match status" value="1"/>
</dbReference>
<comment type="catalytic activity">
    <reaction evidence="11 12">
        <text>GTP + AH2 + S-adenosyl-L-methionine = (8S)-3',8-cyclo-7,8-dihydroguanosine 5'-triphosphate + 5'-deoxyadenosine + L-methionine + A + H(+)</text>
        <dbReference type="Rhea" id="RHEA:49576"/>
        <dbReference type="ChEBI" id="CHEBI:13193"/>
        <dbReference type="ChEBI" id="CHEBI:15378"/>
        <dbReference type="ChEBI" id="CHEBI:17319"/>
        <dbReference type="ChEBI" id="CHEBI:17499"/>
        <dbReference type="ChEBI" id="CHEBI:37565"/>
        <dbReference type="ChEBI" id="CHEBI:57844"/>
        <dbReference type="ChEBI" id="CHEBI:59789"/>
        <dbReference type="ChEBI" id="CHEBI:131766"/>
        <dbReference type="EC" id="4.1.99.22"/>
    </reaction>
</comment>
<dbReference type="Pfam" id="PF06463">
    <property type="entry name" value="Mob_synth_C"/>
    <property type="match status" value="1"/>
</dbReference>
<organism evidence="14 15">
    <name type="scientific">Undibacterium umbellatum</name>
    <dbReference type="NCBI Taxonomy" id="2762300"/>
    <lineage>
        <taxon>Bacteria</taxon>
        <taxon>Pseudomonadati</taxon>
        <taxon>Pseudomonadota</taxon>
        <taxon>Betaproteobacteria</taxon>
        <taxon>Burkholderiales</taxon>
        <taxon>Oxalobacteraceae</taxon>
        <taxon>Undibacterium</taxon>
    </lineage>
</organism>
<evidence type="ECO:0000256" key="3">
    <source>
        <dbReference type="ARBA" id="ARBA00022691"/>
    </source>
</evidence>
<dbReference type="PROSITE" id="PS01305">
    <property type="entry name" value="MOAA_NIFB_PQQE"/>
    <property type="match status" value="1"/>
</dbReference>
<keyword evidence="2 12" id="KW-0004">4Fe-4S</keyword>
<keyword evidence="5 12" id="KW-0547">Nucleotide-binding</keyword>
<sequence length="346" mass="38303">MENPVYLSHPGALASTSSSAVPPLVDRFGRRVSYLRLSVTDKCDLRCTYCMPKGFSGFAEPESWLRFDEIQRVVAAFARMGTARLRLTGGEPLLRKNLPELVRQLAPLPGLQDISLSTNATQLHKHARQLYAAGVRRINVSLDSLDKACMEKITGRDSLAHIMAGLQAGKQAGFHPIKLNMVLMRGVNDHEVMRMAEFCFKEGFILRLIEAMPMGETGRNSQYMEVQALREQLVDKFGLVPLAEELGGGPARYWGLPDGSGSIGFISPISQHFCASCNRVRLSVDGTLYMCLGQDEKLALRPHLRAGIDDAGLDALIRQAIELKPERHEFATQPHKIIRFMSQTGG</sequence>
<dbReference type="PROSITE" id="PS51918">
    <property type="entry name" value="RADICAL_SAM"/>
    <property type="match status" value="1"/>
</dbReference>
<feature type="domain" description="Radical SAM core" evidence="13">
    <location>
        <begin position="27"/>
        <end position="250"/>
    </location>
</feature>
<evidence type="ECO:0000256" key="8">
    <source>
        <dbReference type="ARBA" id="ARBA00023134"/>
    </source>
</evidence>
<dbReference type="InterPro" id="IPR007197">
    <property type="entry name" value="rSAM"/>
</dbReference>
<feature type="binding site" evidence="12">
    <location>
        <position position="36"/>
    </location>
    <ligand>
        <name>GTP</name>
        <dbReference type="ChEBI" id="CHEBI:37565"/>
    </ligand>
</feature>
<comment type="pathway">
    <text evidence="12">Cofactor biosynthesis; molybdopterin biosynthesis.</text>
</comment>
<dbReference type="NCBIfam" id="TIGR02666">
    <property type="entry name" value="moaA"/>
    <property type="match status" value="1"/>
</dbReference>
<evidence type="ECO:0000256" key="10">
    <source>
        <dbReference type="ARBA" id="ARBA00023239"/>
    </source>
</evidence>
<evidence type="ECO:0000313" key="15">
    <source>
        <dbReference type="Proteomes" id="UP000646911"/>
    </source>
</evidence>
<proteinExistence type="inferred from homology"/>
<feature type="binding site" evidence="12">
    <location>
        <position position="117"/>
    </location>
    <ligand>
        <name>GTP</name>
        <dbReference type="ChEBI" id="CHEBI:37565"/>
    </ligand>
</feature>
<dbReference type="InterPro" id="IPR058240">
    <property type="entry name" value="rSAM_sf"/>
</dbReference>
<evidence type="ECO:0000256" key="9">
    <source>
        <dbReference type="ARBA" id="ARBA00023150"/>
    </source>
</evidence>
<comment type="function">
    <text evidence="12">Catalyzes the cyclization of GTP to (8S)-3',8-cyclo-7,8-dihydroguanosine 5'-triphosphate.</text>
</comment>
<keyword evidence="9 12" id="KW-0501">Molybdenum cofactor biosynthesis</keyword>
<dbReference type="Pfam" id="PF04055">
    <property type="entry name" value="Radical_SAM"/>
    <property type="match status" value="1"/>
</dbReference>
<feature type="binding site" evidence="12">
    <location>
        <position position="86"/>
    </location>
    <ligand>
        <name>GTP</name>
        <dbReference type="ChEBI" id="CHEBI:37565"/>
    </ligand>
</feature>
<keyword evidence="7 12" id="KW-0411">Iron-sulfur</keyword>
<evidence type="ECO:0000256" key="7">
    <source>
        <dbReference type="ARBA" id="ARBA00023014"/>
    </source>
</evidence>
<dbReference type="InterPro" id="IPR040064">
    <property type="entry name" value="MoaA-like"/>
</dbReference>
<dbReference type="SFLD" id="SFLDS00029">
    <property type="entry name" value="Radical_SAM"/>
    <property type="match status" value="1"/>
</dbReference>
<comment type="caution">
    <text evidence="14">The sequence shown here is derived from an EMBL/GenBank/DDBJ whole genome shotgun (WGS) entry which is preliminary data.</text>
</comment>
<feature type="binding site" evidence="12">
    <location>
        <position position="212"/>
    </location>
    <ligand>
        <name>S-adenosyl-L-methionine</name>
        <dbReference type="ChEBI" id="CHEBI:59789"/>
    </ligand>
</feature>
<dbReference type="HAMAP" id="MF_01225_B">
    <property type="entry name" value="MoaA_B"/>
    <property type="match status" value="1"/>
</dbReference>
<evidence type="ECO:0000256" key="6">
    <source>
        <dbReference type="ARBA" id="ARBA00023004"/>
    </source>
</evidence>
<dbReference type="InterPro" id="IPR000385">
    <property type="entry name" value="MoaA_NifB_PqqE_Fe-S-bd_CS"/>
</dbReference>
<keyword evidence="6 12" id="KW-0408">Iron</keyword>
<dbReference type="SFLD" id="SFLDG01383">
    <property type="entry name" value="cyclic_pyranopterin_phosphate"/>
    <property type="match status" value="1"/>
</dbReference>
<feature type="binding site" evidence="12">
    <location>
        <position position="47"/>
    </location>
    <ligand>
        <name>[4Fe-4S] cluster</name>
        <dbReference type="ChEBI" id="CHEBI:49883"/>
        <label>1</label>
        <note>4Fe-4S-S-AdoMet</note>
    </ligand>
</feature>
<feature type="binding site" evidence="12">
    <location>
        <position position="49"/>
    </location>
    <ligand>
        <name>S-adenosyl-L-methionine</name>
        <dbReference type="ChEBI" id="CHEBI:59789"/>
    </ligand>
</feature>
<dbReference type="InterPro" id="IPR050105">
    <property type="entry name" value="MoCo_biosynth_MoaA/MoaC"/>
</dbReference>
<dbReference type="EC" id="4.1.99.22" evidence="1 12"/>
<dbReference type="CDD" id="cd21117">
    <property type="entry name" value="Twitch_MoaA"/>
    <property type="match status" value="1"/>
</dbReference>
<evidence type="ECO:0000259" key="13">
    <source>
        <dbReference type="PROSITE" id="PS51918"/>
    </source>
</evidence>
<dbReference type="RefSeq" id="WP_186952288.1">
    <property type="nucleotide sequence ID" value="NZ_JACOFX010000002.1"/>
</dbReference>
<evidence type="ECO:0000256" key="5">
    <source>
        <dbReference type="ARBA" id="ARBA00022741"/>
    </source>
</evidence>
<dbReference type="SFLD" id="SFLDG01386">
    <property type="entry name" value="main_SPASM_domain-containing"/>
    <property type="match status" value="1"/>
</dbReference>
<keyword evidence="10 12" id="KW-0456">Lyase</keyword>
<dbReference type="CDD" id="cd01335">
    <property type="entry name" value="Radical_SAM"/>
    <property type="match status" value="1"/>
</dbReference>
<feature type="binding site" evidence="12">
    <location>
        <position position="43"/>
    </location>
    <ligand>
        <name>[4Fe-4S] cluster</name>
        <dbReference type="ChEBI" id="CHEBI:49883"/>
        <label>1</label>
        <note>4Fe-4S-S-AdoMet</note>
    </ligand>
</feature>
<evidence type="ECO:0000256" key="11">
    <source>
        <dbReference type="ARBA" id="ARBA00048697"/>
    </source>
</evidence>
<protein>
    <recommendedName>
        <fullName evidence="1 12">GTP 3',8-cyclase</fullName>
        <ecNumber evidence="1 12">4.1.99.22</ecNumber>
    </recommendedName>
    <alternativeName>
        <fullName evidence="12">Molybdenum cofactor biosynthesis protein A</fullName>
    </alternativeName>
</protein>
<dbReference type="EMBL" id="JACOFX010000002">
    <property type="protein sequence ID" value="MBC3907087.1"/>
    <property type="molecule type" value="Genomic_DNA"/>
</dbReference>
<name>A0ABR6Z5M6_9BURK</name>
<keyword evidence="8 12" id="KW-0342">GTP-binding</keyword>
<evidence type="ECO:0000256" key="12">
    <source>
        <dbReference type="HAMAP-Rule" id="MF_01225"/>
    </source>
</evidence>
<keyword evidence="15" id="KW-1185">Reference proteome</keyword>
<dbReference type="SMART" id="SM00729">
    <property type="entry name" value="Elp3"/>
    <property type="match status" value="1"/>
</dbReference>
<gene>
    <name evidence="12 14" type="primary">moaA</name>
    <name evidence="14" type="ORF">H8L47_05885</name>
</gene>